<gene>
    <name evidence="2" type="ordered locus">Krad_3018</name>
</gene>
<accession>A6WCE3</accession>
<protein>
    <submittedName>
        <fullName evidence="2">Fimbrial assembly family protein</fullName>
    </submittedName>
</protein>
<dbReference type="HOGENOM" id="CLU_102861_0_0_11"/>
<evidence type="ECO:0000313" key="2">
    <source>
        <dbReference type="EMBL" id="ABS04482.1"/>
    </source>
</evidence>
<dbReference type="EMBL" id="CP000750">
    <property type="protein sequence ID" value="ABS04482.1"/>
    <property type="molecule type" value="Genomic_DNA"/>
</dbReference>
<sequence length="217" mass="22138">MSFQTLEAVATRTAVVRVNLLPPEFEEARRARRLQIGLGACLITVVAAAAGAYGVTAGHVADAQSALEAEQSRTAGLQAAQAPYAEVPKVEAQLRDAQAVAESVAAHDIPWYSYVDQLATNAPAELSLTSLTFAVNDTSAGTSATGTDPLAVTGVGTLSVTGQTKSQDKVAGWLESIGTIGGLANPTLTNSAYDASSGVVTFTSGATVTEAALLTEQ</sequence>
<dbReference type="Proteomes" id="UP000001116">
    <property type="component" value="Chromosome"/>
</dbReference>
<proteinExistence type="predicted"/>
<name>A6WCE3_KINRD</name>
<dbReference type="OrthoDB" id="5196233at2"/>
<keyword evidence="1" id="KW-0472">Membrane</keyword>
<evidence type="ECO:0000313" key="3">
    <source>
        <dbReference type="Proteomes" id="UP000001116"/>
    </source>
</evidence>
<dbReference type="PANTHER" id="PTHR40278">
    <property type="entry name" value="DNA UTILIZATION PROTEIN HOFN"/>
    <property type="match status" value="1"/>
</dbReference>
<keyword evidence="1" id="KW-1133">Transmembrane helix</keyword>
<keyword evidence="3" id="KW-1185">Reference proteome</keyword>
<keyword evidence="1" id="KW-0812">Transmembrane</keyword>
<reference evidence="3" key="1">
    <citation type="journal article" date="2008" name="PLoS ONE">
        <title>Survival in nuclear waste, extreme resistance, and potential applications gleaned from the genome sequence of Kineococcus radiotolerans SRS30216.</title>
        <authorList>
            <person name="Bagwell C.E."/>
            <person name="Bhat S."/>
            <person name="Hawkins G.M."/>
            <person name="Smith B.W."/>
            <person name="Biswas T."/>
            <person name="Hoover T.R."/>
            <person name="Saunders E."/>
            <person name="Han C.S."/>
            <person name="Tsodikov O.V."/>
            <person name="Shimkets L.J."/>
        </authorList>
    </citation>
    <scope>NUCLEOTIDE SEQUENCE [LARGE SCALE GENOMIC DNA]</scope>
    <source>
        <strain evidence="3">ATCC BAA-149 / DSM 14245 / SRS30216</strain>
    </source>
</reference>
<dbReference type="PANTHER" id="PTHR40278:SF1">
    <property type="entry name" value="DNA UTILIZATION PROTEIN HOFN"/>
    <property type="match status" value="1"/>
</dbReference>
<dbReference type="STRING" id="266940.Krad_3018"/>
<dbReference type="KEGG" id="kra:Krad_3018"/>
<dbReference type="AlphaFoldDB" id="A6WCE3"/>
<dbReference type="InterPro" id="IPR052534">
    <property type="entry name" value="Extracell_DNA_Util/SecSys_Comp"/>
</dbReference>
<feature type="transmembrane region" description="Helical" evidence="1">
    <location>
        <begin position="36"/>
        <end position="55"/>
    </location>
</feature>
<evidence type="ECO:0000256" key="1">
    <source>
        <dbReference type="SAM" id="Phobius"/>
    </source>
</evidence>
<organism evidence="2 3">
    <name type="scientific">Kineococcus radiotolerans (strain ATCC BAA-149 / DSM 14245 / SRS30216)</name>
    <dbReference type="NCBI Taxonomy" id="266940"/>
    <lineage>
        <taxon>Bacteria</taxon>
        <taxon>Bacillati</taxon>
        <taxon>Actinomycetota</taxon>
        <taxon>Actinomycetes</taxon>
        <taxon>Kineosporiales</taxon>
        <taxon>Kineosporiaceae</taxon>
        <taxon>Kineococcus</taxon>
    </lineage>
</organism>
<dbReference type="eggNOG" id="COG3166">
    <property type="taxonomic scope" value="Bacteria"/>
</dbReference>
<dbReference type="RefSeq" id="WP_012087271.1">
    <property type="nucleotide sequence ID" value="NC_009664.2"/>
</dbReference>